<dbReference type="InterPro" id="IPR052936">
    <property type="entry name" value="Jasmonate_Hydroxylase-like"/>
</dbReference>
<dbReference type="Gene3D" id="3.30.70.100">
    <property type="match status" value="1"/>
</dbReference>
<evidence type="ECO:0000313" key="3">
    <source>
        <dbReference type="EMBL" id="GAA2270135.1"/>
    </source>
</evidence>
<dbReference type="InterPro" id="IPR011008">
    <property type="entry name" value="Dimeric_a/b-barrel"/>
</dbReference>
<keyword evidence="4" id="KW-1185">Reference proteome</keyword>
<dbReference type="SUPFAM" id="SSF54909">
    <property type="entry name" value="Dimeric alpha+beta barrel"/>
    <property type="match status" value="1"/>
</dbReference>
<reference evidence="3 4" key="1">
    <citation type="journal article" date="2019" name="Int. J. Syst. Evol. Microbiol.">
        <title>The Global Catalogue of Microorganisms (GCM) 10K type strain sequencing project: providing services to taxonomists for standard genome sequencing and annotation.</title>
        <authorList>
            <consortium name="The Broad Institute Genomics Platform"/>
            <consortium name="The Broad Institute Genome Sequencing Center for Infectious Disease"/>
            <person name="Wu L."/>
            <person name="Ma J."/>
        </authorList>
    </citation>
    <scope>NUCLEOTIDE SEQUENCE [LARGE SCALE GENOMIC DNA]</scope>
    <source>
        <strain evidence="3 4">JCM 7356</strain>
    </source>
</reference>
<comment type="caution">
    <text evidence="3">The sequence shown here is derived from an EMBL/GenBank/DDBJ whole genome shotgun (WGS) entry which is preliminary data.</text>
</comment>
<feature type="domain" description="ABM" evidence="2">
    <location>
        <begin position="75"/>
        <end position="137"/>
    </location>
</feature>
<organism evidence="3 4">
    <name type="scientific">Kitasatospora cystarginea</name>
    <dbReference type="NCBI Taxonomy" id="58350"/>
    <lineage>
        <taxon>Bacteria</taxon>
        <taxon>Bacillati</taxon>
        <taxon>Actinomycetota</taxon>
        <taxon>Actinomycetes</taxon>
        <taxon>Kitasatosporales</taxon>
        <taxon>Streptomycetaceae</taxon>
        <taxon>Kitasatospora</taxon>
    </lineage>
</organism>
<dbReference type="Proteomes" id="UP001500305">
    <property type="component" value="Unassembled WGS sequence"/>
</dbReference>
<dbReference type="PANTHER" id="PTHR37811:SF2">
    <property type="entry name" value="ABM DOMAIN-CONTAINING PROTEIN"/>
    <property type="match status" value="1"/>
</dbReference>
<evidence type="ECO:0000256" key="1">
    <source>
        <dbReference type="SAM" id="MobiDB-lite"/>
    </source>
</evidence>
<evidence type="ECO:0000259" key="2">
    <source>
        <dbReference type="Pfam" id="PF03992"/>
    </source>
</evidence>
<accession>A0ABN3ET91</accession>
<dbReference type="InterPro" id="IPR007138">
    <property type="entry name" value="ABM_dom"/>
</dbReference>
<dbReference type="PANTHER" id="PTHR37811">
    <property type="entry name" value="BLL5343 PROTEIN"/>
    <property type="match status" value="1"/>
</dbReference>
<name>A0ABN3ET91_9ACTN</name>
<sequence>MSRWARGRFRELEESSDGFGQEPGPLCIPFRKGWIAGRVPPYGGAMSNHSEAPVAPVEAYEPPYYVAVFTAVRTQDQSGYSETNARMEDLVKDVPGFLGMDHAQTPGGLSITVGYFRDADALAEWRGDAEHRAAQKRGQAEWYQSYTLHVAKVERSHGFVRAQVAQSPTAG</sequence>
<feature type="region of interest" description="Disordered" evidence="1">
    <location>
        <begin position="1"/>
        <end position="21"/>
    </location>
</feature>
<proteinExistence type="predicted"/>
<dbReference type="EMBL" id="BAAATR010000040">
    <property type="protein sequence ID" value="GAA2270135.1"/>
    <property type="molecule type" value="Genomic_DNA"/>
</dbReference>
<evidence type="ECO:0000313" key="4">
    <source>
        <dbReference type="Proteomes" id="UP001500305"/>
    </source>
</evidence>
<gene>
    <name evidence="3" type="ORF">GCM10010430_64780</name>
</gene>
<dbReference type="Pfam" id="PF03992">
    <property type="entry name" value="ABM"/>
    <property type="match status" value="1"/>
</dbReference>
<protein>
    <recommendedName>
        <fullName evidence="2">ABM domain-containing protein</fullName>
    </recommendedName>
</protein>